<dbReference type="PROSITE" id="PS51781">
    <property type="entry name" value="SH3B"/>
    <property type="match status" value="2"/>
</dbReference>
<dbReference type="InterPro" id="IPR003646">
    <property type="entry name" value="SH3-like_bac-type"/>
</dbReference>
<gene>
    <name evidence="4" type="ORF">SAMN05421795_101218</name>
</gene>
<evidence type="ECO:0000259" key="3">
    <source>
        <dbReference type="PROSITE" id="PS51781"/>
    </source>
</evidence>
<dbReference type="EMBL" id="FTOM01000001">
    <property type="protein sequence ID" value="SIS51234.1"/>
    <property type="molecule type" value="Genomic_DNA"/>
</dbReference>
<protein>
    <submittedName>
        <fullName evidence="4">SH3-like domain-containing protein</fullName>
    </submittedName>
</protein>
<keyword evidence="2" id="KW-0732">Signal</keyword>
<dbReference type="SMART" id="SM00287">
    <property type="entry name" value="SH3b"/>
    <property type="match status" value="3"/>
</dbReference>
<evidence type="ECO:0000313" key="5">
    <source>
        <dbReference type="Proteomes" id="UP000186098"/>
    </source>
</evidence>
<dbReference type="STRING" id="407234.SAMN05421795_101218"/>
<feature type="signal peptide" evidence="2">
    <location>
        <begin position="1"/>
        <end position="24"/>
    </location>
</feature>
<feature type="domain" description="SH3b" evidence="3">
    <location>
        <begin position="188"/>
        <end position="254"/>
    </location>
</feature>
<dbReference type="Gene3D" id="2.30.30.40">
    <property type="entry name" value="SH3 Domains"/>
    <property type="match status" value="3"/>
</dbReference>
<accession>A0A1N7JPR4</accession>
<dbReference type="PANTHER" id="PTHR34408">
    <property type="entry name" value="FAMILY PROTEIN, PUTATIVE-RELATED"/>
    <property type="match status" value="1"/>
</dbReference>
<keyword evidence="5" id="KW-1185">Reference proteome</keyword>
<feature type="chain" id="PRO_5012320249" evidence="2">
    <location>
        <begin position="25"/>
        <end position="256"/>
    </location>
</feature>
<dbReference type="PANTHER" id="PTHR34408:SF1">
    <property type="entry name" value="GLYCOSYL HYDROLASE FAMILY 19 DOMAIN-CONTAINING PROTEIN HI_1415"/>
    <property type="match status" value="1"/>
</dbReference>
<name>A0A1N7JPR4_9RHOB</name>
<dbReference type="InterPro" id="IPR052354">
    <property type="entry name" value="Cell_Wall_Dynamics_Protein"/>
</dbReference>
<feature type="region of interest" description="Disordered" evidence="1">
    <location>
        <begin position="159"/>
        <end position="189"/>
    </location>
</feature>
<evidence type="ECO:0000256" key="1">
    <source>
        <dbReference type="SAM" id="MobiDB-lite"/>
    </source>
</evidence>
<sequence length="256" mass="28306">MMKRRAFLSMTAAAALVPAGPLLAETRIVLNEVQGYLNLRADPDPNSRVRVSVRAGTEVTVHERRGDWLLVSIEGGLGGWGPIAYLSPVGRRREPRPVLRQLYVNSPRDGYLNLRSRPTTNARILMGMPNGTRVRVLSESGPWLRVRLDDGAEGWAHGRYLVADPPGRGNGGRSGDRRSDRGGPPQPGEFLVVNAPGDGFLNLRTAPSSRADIILRMRHGARVQIMETLGDWVRVRHESGQTGWASARYLRRVGRR</sequence>
<dbReference type="InterPro" id="IPR036028">
    <property type="entry name" value="SH3-like_dom_sf"/>
</dbReference>
<dbReference type="SUPFAM" id="SSF50044">
    <property type="entry name" value="SH3-domain"/>
    <property type="match status" value="1"/>
</dbReference>
<organism evidence="4 5">
    <name type="scientific">Phaeovulum vinaykumarii</name>
    <dbReference type="NCBI Taxonomy" id="407234"/>
    <lineage>
        <taxon>Bacteria</taxon>
        <taxon>Pseudomonadati</taxon>
        <taxon>Pseudomonadota</taxon>
        <taxon>Alphaproteobacteria</taxon>
        <taxon>Rhodobacterales</taxon>
        <taxon>Paracoccaceae</taxon>
        <taxon>Phaeovulum</taxon>
    </lineage>
</organism>
<reference evidence="5" key="1">
    <citation type="submission" date="2017-01" db="EMBL/GenBank/DDBJ databases">
        <authorList>
            <person name="Varghese N."/>
            <person name="Submissions S."/>
        </authorList>
    </citation>
    <scope>NUCLEOTIDE SEQUENCE [LARGE SCALE GENOMIC DNA]</scope>
    <source>
        <strain evidence="5">DSM 18714</strain>
    </source>
</reference>
<dbReference type="Proteomes" id="UP000186098">
    <property type="component" value="Unassembled WGS sequence"/>
</dbReference>
<proteinExistence type="predicted"/>
<dbReference type="Pfam" id="PF08239">
    <property type="entry name" value="SH3_3"/>
    <property type="match status" value="3"/>
</dbReference>
<dbReference type="AlphaFoldDB" id="A0A1N7JPR4"/>
<evidence type="ECO:0000256" key="2">
    <source>
        <dbReference type="SAM" id="SignalP"/>
    </source>
</evidence>
<feature type="domain" description="SH3b" evidence="3">
    <location>
        <begin position="24"/>
        <end position="90"/>
    </location>
</feature>
<evidence type="ECO:0000313" key="4">
    <source>
        <dbReference type="EMBL" id="SIS51234.1"/>
    </source>
</evidence>